<feature type="region of interest" description="Disordered" evidence="1">
    <location>
        <begin position="255"/>
        <end position="283"/>
    </location>
</feature>
<organism evidence="2 3">
    <name type="scientific">Kwoniella mangroviensis CBS 10435</name>
    <dbReference type="NCBI Taxonomy" id="1331196"/>
    <lineage>
        <taxon>Eukaryota</taxon>
        <taxon>Fungi</taxon>
        <taxon>Dikarya</taxon>
        <taxon>Basidiomycota</taxon>
        <taxon>Agaricomycotina</taxon>
        <taxon>Tremellomycetes</taxon>
        <taxon>Tremellales</taxon>
        <taxon>Cryptococcaceae</taxon>
        <taxon>Kwoniella</taxon>
    </lineage>
</organism>
<dbReference type="Proteomes" id="UP000092583">
    <property type="component" value="Unassembled WGS sequence"/>
</dbReference>
<feature type="region of interest" description="Disordered" evidence="1">
    <location>
        <begin position="1"/>
        <end position="38"/>
    </location>
</feature>
<evidence type="ECO:0000256" key="1">
    <source>
        <dbReference type="SAM" id="MobiDB-lite"/>
    </source>
</evidence>
<name>A0A1B9IET3_9TREE</name>
<dbReference type="AlphaFoldDB" id="A0A1B9IET3"/>
<protein>
    <submittedName>
        <fullName evidence="2">Uncharacterized protein</fullName>
    </submittedName>
</protein>
<gene>
    <name evidence="2" type="ORF">L486_08441</name>
</gene>
<reference evidence="2 3" key="1">
    <citation type="submission" date="2013-07" db="EMBL/GenBank/DDBJ databases">
        <title>The Genome Sequence of Kwoniella mangroviensis CBS10435.</title>
        <authorList>
            <consortium name="The Broad Institute Genome Sequencing Platform"/>
            <person name="Cuomo C."/>
            <person name="Litvintseva A."/>
            <person name="Chen Y."/>
            <person name="Heitman J."/>
            <person name="Sun S."/>
            <person name="Springer D."/>
            <person name="Dromer F."/>
            <person name="Young S.K."/>
            <person name="Zeng Q."/>
            <person name="Gargeya S."/>
            <person name="Fitzgerald M."/>
            <person name="Abouelleil A."/>
            <person name="Alvarado L."/>
            <person name="Berlin A.M."/>
            <person name="Chapman S.B."/>
            <person name="Dewar J."/>
            <person name="Goldberg J."/>
            <person name="Griggs A."/>
            <person name="Gujja S."/>
            <person name="Hansen M."/>
            <person name="Howarth C."/>
            <person name="Imamovic A."/>
            <person name="Larimer J."/>
            <person name="McCowan C."/>
            <person name="Murphy C."/>
            <person name="Pearson M."/>
            <person name="Priest M."/>
            <person name="Roberts A."/>
            <person name="Saif S."/>
            <person name="Shea T."/>
            <person name="Sykes S."/>
            <person name="Wortman J."/>
            <person name="Nusbaum C."/>
            <person name="Birren B."/>
        </authorList>
    </citation>
    <scope>NUCLEOTIDE SEQUENCE [LARGE SCALE GENOMIC DNA]</scope>
    <source>
        <strain evidence="2 3">CBS 10435</strain>
    </source>
</reference>
<evidence type="ECO:0000313" key="2">
    <source>
        <dbReference type="EMBL" id="OCF54072.1"/>
    </source>
</evidence>
<proteinExistence type="predicted"/>
<feature type="compositionally biased region" description="Polar residues" evidence="1">
    <location>
        <begin position="1"/>
        <end position="16"/>
    </location>
</feature>
<feature type="compositionally biased region" description="Low complexity" evidence="1">
    <location>
        <begin position="272"/>
        <end position="283"/>
    </location>
</feature>
<sequence length="283" mass="31368">MSSQAGKNQNLQQTLFPSDDEEDEDVGGKAVALTRNKQDFEEWNTTEYPRPSANRIENILEFSSMVSQGLDERVAQKSYKNPSVVDLRPLLGDCSDSTCTLSKAKQDPLGHRSARTKDAIFTNLHSEGRSSLFNNLFRHGAPYCDDHLPSSMNDLSWRNSLKPTDLVRCSGTYGHKVIPEFLASGKMPEIKCHLRGCPSWVPKTTRDGNKWPLNIPYTLPGQTADNAHDQLVCSFRCGFDCLTKTDEDKTKVRIDQGGKLITKPPKRRSVKSTTTASGSASGS</sequence>
<reference evidence="3" key="2">
    <citation type="submission" date="2013-12" db="EMBL/GenBank/DDBJ databases">
        <title>Evolution of pathogenesis and genome organization in the Tremellales.</title>
        <authorList>
            <person name="Cuomo C."/>
            <person name="Litvintseva A."/>
            <person name="Heitman J."/>
            <person name="Chen Y."/>
            <person name="Sun S."/>
            <person name="Springer D."/>
            <person name="Dromer F."/>
            <person name="Young S."/>
            <person name="Zeng Q."/>
            <person name="Chapman S."/>
            <person name="Gujja S."/>
            <person name="Saif S."/>
            <person name="Birren B."/>
        </authorList>
    </citation>
    <scope>NUCLEOTIDE SEQUENCE [LARGE SCALE GENOMIC DNA]</scope>
    <source>
        <strain evidence="3">CBS 10435</strain>
    </source>
</reference>
<dbReference type="EMBL" id="KV700094">
    <property type="protein sequence ID" value="OCF54072.1"/>
    <property type="molecule type" value="Genomic_DNA"/>
</dbReference>
<keyword evidence="3" id="KW-1185">Reference proteome</keyword>
<evidence type="ECO:0000313" key="3">
    <source>
        <dbReference type="Proteomes" id="UP000092583"/>
    </source>
</evidence>
<accession>A0A1B9IET3</accession>